<reference evidence="2" key="1">
    <citation type="journal article" date="2019" name="Int. J. Syst. Evol. Microbiol.">
        <title>The Global Catalogue of Microorganisms (GCM) 10K type strain sequencing project: providing services to taxonomists for standard genome sequencing and annotation.</title>
        <authorList>
            <consortium name="The Broad Institute Genomics Platform"/>
            <consortium name="The Broad Institute Genome Sequencing Center for Infectious Disease"/>
            <person name="Wu L."/>
            <person name="Ma J."/>
        </authorList>
    </citation>
    <scope>NUCLEOTIDE SEQUENCE [LARGE SCALE GENOMIC DNA]</scope>
    <source>
        <strain evidence="2">CCUG 49339</strain>
    </source>
</reference>
<dbReference type="RefSeq" id="WP_377927695.1">
    <property type="nucleotide sequence ID" value="NZ_JBHUEM010000009.1"/>
</dbReference>
<comment type="caution">
    <text evidence="1">The sequence shown here is derived from an EMBL/GenBank/DDBJ whole genome shotgun (WGS) entry which is preliminary data.</text>
</comment>
<evidence type="ECO:0000313" key="1">
    <source>
        <dbReference type="EMBL" id="MFD1736534.1"/>
    </source>
</evidence>
<keyword evidence="2" id="KW-1185">Reference proteome</keyword>
<name>A0ABW4LN04_9BACI</name>
<sequence>MKSIYGIELLDASYADIIEPFLPITHSFLGSFSSIYLFNSYEDISYLQNQLEEYEIIDSVHHLLKLENVEYFEGSGSLNDYGFKFPNQSYYVIRNMVRAFSILSGDEQEIKMALLQFDEHLLAKQGKLYVVDAHHQGLIEKIAEAYNITVSFLNLDKMV</sequence>
<protein>
    <submittedName>
        <fullName evidence="1">Uncharacterized protein</fullName>
    </submittedName>
</protein>
<proteinExistence type="predicted"/>
<dbReference type="EMBL" id="JBHUEM010000009">
    <property type="protein sequence ID" value="MFD1736534.1"/>
    <property type="molecule type" value="Genomic_DNA"/>
</dbReference>
<evidence type="ECO:0000313" key="2">
    <source>
        <dbReference type="Proteomes" id="UP001597214"/>
    </source>
</evidence>
<accession>A0ABW4LN04</accession>
<dbReference type="Proteomes" id="UP001597214">
    <property type="component" value="Unassembled WGS sequence"/>
</dbReference>
<gene>
    <name evidence="1" type="ORF">ACFSCX_08145</name>
</gene>
<organism evidence="1 2">
    <name type="scientific">Bacillus salitolerans</name>
    <dbReference type="NCBI Taxonomy" id="1437434"/>
    <lineage>
        <taxon>Bacteria</taxon>
        <taxon>Bacillati</taxon>
        <taxon>Bacillota</taxon>
        <taxon>Bacilli</taxon>
        <taxon>Bacillales</taxon>
        <taxon>Bacillaceae</taxon>
        <taxon>Bacillus</taxon>
    </lineage>
</organism>